<evidence type="ECO:0000313" key="2">
    <source>
        <dbReference type="EMBL" id="TQK95517.1"/>
    </source>
</evidence>
<dbReference type="OrthoDB" id="4484556at2"/>
<dbReference type="GO" id="GO:0008168">
    <property type="term" value="F:methyltransferase activity"/>
    <property type="evidence" value="ECO:0007669"/>
    <property type="project" value="UniProtKB-KW"/>
</dbReference>
<feature type="region of interest" description="Disordered" evidence="1">
    <location>
        <begin position="1"/>
        <end position="26"/>
    </location>
</feature>
<feature type="region of interest" description="Disordered" evidence="1">
    <location>
        <begin position="270"/>
        <end position="289"/>
    </location>
</feature>
<protein>
    <submittedName>
        <fullName evidence="2">Methyltransferase family protein</fullName>
    </submittedName>
</protein>
<name>A0A542U8X2_9ACTN</name>
<dbReference type="InterPro" id="IPR029063">
    <property type="entry name" value="SAM-dependent_MTases_sf"/>
</dbReference>
<sequence length="289" mass="31109">MSGTAVGIDSAVAERPEPAVAEPRAENPTVVRARKRMPTLPVRPAVPVEPGTPWIDDPYAHALRTGRGPLFLRRLSHPDHPDGFGEEHVLPLDVERWCAPPDAADTSVLRRCTGSVLDVGCGPGRMVAALAARGVPALGVDLSRDAVKRTRRSGGAAIQRSAFDRLPGEGRWGTVLLMDGNIGIGGDPVALLRRMRELIAPGGLLLAEAAPQDVDQRLTVRVEDAHGHHGRAFPWARLGTTALLNAADSAGWILTGRWTAVGRPFVELRRRRASHPDTQPSMTERPHHS</sequence>
<evidence type="ECO:0000256" key="1">
    <source>
        <dbReference type="SAM" id="MobiDB-lite"/>
    </source>
</evidence>
<dbReference type="GO" id="GO:0032259">
    <property type="term" value="P:methylation"/>
    <property type="evidence" value="ECO:0007669"/>
    <property type="project" value="UniProtKB-KW"/>
</dbReference>
<keyword evidence="3" id="KW-1185">Reference proteome</keyword>
<evidence type="ECO:0000313" key="3">
    <source>
        <dbReference type="Proteomes" id="UP000318103"/>
    </source>
</evidence>
<dbReference type="CDD" id="cd02440">
    <property type="entry name" value="AdoMet_MTases"/>
    <property type="match status" value="1"/>
</dbReference>
<comment type="caution">
    <text evidence="2">The sequence shown here is derived from an EMBL/GenBank/DDBJ whole genome shotgun (WGS) entry which is preliminary data.</text>
</comment>
<dbReference type="AlphaFoldDB" id="A0A542U8X2"/>
<dbReference type="SUPFAM" id="SSF53335">
    <property type="entry name" value="S-adenosyl-L-methionine-dependent methyltransferases"/>
    <property type="match status" value="1"/>
</dbReference>
<reference evidence="2 3" key="1">
    <citation type="submission" date="2019-06" db="EMBL/GenBank/DDBJ databases">
        <title>Sequencing the genomes of 1000 actinobacteria strains.</title>
        <authorList>
            <person name="Klenk H.-P."/>
        </authorList>
    </citation>
    <scope>NUCLEOTIDE SEQUENCE [LARGE SCALE GENOMIC DNA]</scope>
    <source>
        <strain evidence="2 3">DSM 41929</strain>
    </source>
</reference>
<dbReference type="RefSeq" id="WP_055706171.1">
    <property type="nucleotide sequence ID" value="NZ_JBPJFI010000001.1"/>
</dbReference>
<accession>A0A542U8X2</accession>
<dbReference type="Pfam" id="PF13489">
    <property type="entry name" value="Methyltransf_23"/>
    <property type="match status" value="1"/>
</dbReference>
<dbReference type="EMBL" id="VFNX01000001">
    <property type="protein sequence ID" value="TQK95517.1"/>
    <property type="molecule type" value="Genomic_DNA"/>
</dbReference>
<dbReference type="Proteomes" id="UP000318103">
    <property type="component" value="Unassembled WGS sequence"/>
</dbReference>
<dbReference type="Gene3D" id="3.40.50.150">
    <property type="entry name" value="Vaccinia Virus protein VP39"/>
    <property type="match status" value="1"/>
</dbReference>
<keyword evidence="2" id="KW-0489">Methyltransferase</keyword>
<gene>
    <name evidence="2" type="ORF">FB563_0424</name>
</gene>
<organism evidence="2 3">
    <name type="scientific">Streptomyces puniciscabiei</name>
    <dbReference type="NCBI Taxonomy" id="164348"/>
    <lineage>
        <taxon>Bacteria</taxon>
        <taxon>Bacillati</taxon>
        <taxon>Actinomycetota</taxon>
        <taxon>Actinomycetes</taxon>
        <taxon>Kitasatosporales</taxon>
        <taxon>Streptomycetaceae</taxon>
        <taxon>Streptomyces</taxon>
    </lineage>
</organism>
<keyword evidence="2" id="KW-0808">Transferase</keyword>
<proteinExistence type="predicted"/>